<gene>
    <name evidence="5" type="ORF">THFILI_05145</name>
</gene>
<dbReference type="Gene3D" id="1.20.120.530">
    <property type="entry name" value="GntR ligand-binding domain-like"/>
    <property type="match status" value="1"/>
</dbReference>
<dbReference type="InterPro" id="IPR036390">
    <property type="entry name" value="WH_DNA-bd_sf"/>
</dbReference>
<keyword evidence="1" id="KW-0805">Transcription regulation</keyword>
<dbReference type="AlphaFoldDB" id="A0A0D6X9N5"/>
<dbReference type="GO" id="GO:0003700">
    <property type="term" value="F:DNA-binding transcription factor activity"/>
    <property type="evidence" value="ECO:0007669"/>
    <property type="project" value="InterPro"/>
</dbReference>
<dbReference type="GO" id="GO:0003677">
    <property type="term" value="F:DNA binding"/>
    <property type="evidence" value="ECO:0007669"/>
    <property type="project" value="UniProtKB-KW"/>
</dbReference>
<dbReference type="SUPFAM" id="SSF48008">
    <property type="entry name" value="GntR ligand-binding domain-like"/>
    <property type="match status" value="1"/>
</dbReference>
<dbReference type="PROSITE" id="PS50949">
    <property type="entry name" value="HTH_GNTR"/>
    <property type="match status" value="1"/>
</dbReference>
<evidence type="ECO:0000256" key="3">
    <source>
        <dbReference type="ARBA" id="ARBA00023163"/>
    </source>
</evidence>
<dbReference type="PANTHER" id="PTHR43537">
    <property type="entry name" value="TRANSCRIPTIONAL REGULATOR, GNTR FAMILY"/>
    <property type="match status" value="1"/>
</dbReference>
<evidence type="ECO:0000256" key="1">
    <source>
        <dbReference type="ARBA" id="ARBA00023015"/>
    </source>
</evidence>
<name>A0A0D6X9N5_THEFI</name>
<organism evidence="5 6">
    <name type="scientific">Thermus filiformis</name>
    <dbReference type="NCBI Taxonomy" id="276"/>
    <lineage>
        <taxon>Bacteria</taxon>
        <taxon>Thermotogati</taxon>
        <taxon>Deinococcota</taxon>
        <taxon>Deinococci</taxon>
        <taxon>Thermales</taxon>
        <taxon>Thermaceae</taxon>
        <taxon>Thermus</taxon>
    </lineage>
</organism>
<dbReference type="PANTHER" id="PTHR43537:SF24">
    <property type="entry name" value="GLUCONATE OPERON TRANSCRIPTIONAL REPRESSOR"/>
    <property type="match status" value="1"/>
</dbReference>
<dbReference type="Gene3D" id="1.10.10.10">
    <property type="entry name" value="Winged helix-like DNA-binding domain superfamily/Winged helix DNA-binding domain"/>
    <property type="match status" value="1"/>
</dbReference>
<dbReference type="Pfam" id="PF07729">
    <property type="entry name" value="FCD"/>
    <property type="match status" value="1"/>
</dbReference>
<feature type="domain" description="HTH gntR-type" evidence="4">
    <location>
        <begin position="10"/>
        <end position="77"/>
    </location>
</feature>
<accession>A0A0D6X9N5</accession>
<comment type="caution">
    <text evidence="5">The sequence shown here is derived from an EMBL/GenBank/DDBJ whole genome shotgun (WGS) entry which is preliminary data.</text>
</comment>
<protein>
    <submittedName>
        <fullName evidence="5">GntR family transcriptional regulator</fullName>
    </submittedName>
</protein>
<keyword evidence="6" id="KW-1185">Reference proteome</keyword>
<proteinExistence type="predicted"/>
<keyword evidence="2" id="KW-0238">DNA-binding</keyword>
<evidence type="ECO:0000256" key="2">
    <source>
        <dbReference type="ARBA" id="ARBA00023125"/>
    </source>
</evidence>
<reference evidence="5 6" key="1">
    <citation type="journal article" date="2015" name="Genome Announc.">
        <title>Draft Genome Sequence of the Thermophile Thermus filiformis ATCC 43280, Producer of Carotenoid-(Di)glucoside-Branched Fatty Acid (Di)esters and Source of Hyperthermostable Enzymes of Biotechnological Interest.</title>
        <authorList>
            <person name="Mandelli F."/>
            <person name="Oliveira Ramires B."/>
            <person name="Couger M.B."/>
            <person name="Paixao D.A."/>
            <person name="Camilo C.M."/>
            <person name="Polikarpov I."/>
            <person name="Prade R."/>
            <person name="Riano-Pachon D.M."/>
            <person name="Squina F.M."/>
        </authorList>
    </citation>
    <scope>NUCLEOTIDE SEQUENCE [LARGE SCALE GENOMIC DNA]</scope>
    <source>
        <strain evidence="5 6">ATCC 43280</strain>
    </source>
</reference>
<keyword evidence="3" id="KW-0804">Transcription</keyword>
<dbReference type="InterPro" id="IPR000524">
    <property type="entry name" value="Tscrpt_reg_HTH_GntR"/>
</dbReference>
<dbReference type="SMART" id="SM00895">
    <property type="entry name" value="FCD"/>
    <property type="match status" value="1"/>
</dbReference>
<dbReference type="SUPFAM" id="SSF46785">
    <property type="entry name" value="Winged helix' DNA-binding domain"/>
    <property type="match status" value="1"/>
</dbReference>
<evidence type="ECO:0000259" key="4">
    <source>
        <dbReference type="PROSITE" id="PS50949"/>
    </source>
</evidence>
<dbReference type="Proteomes" id="UP000030364">
    <property type="component" value="Unassembled WGS sequence"/>
</dbReference>
<dbReference type="RefSeq" id="WP_038064573.1">
    <property type="nucleotide sequence ID" value="NZ_JPSL02000038.1"/>
</dbReference>
<dbReference type="OrthoDB" id="9781630at2"/>
<dbReference type="InterPro" id="IPR036388">
    <property type="entry name" value="WH-like_DNA-bd_sf"/>
</dbReference>
<dbReference type="InterPro" id="IPR011711">
    <property type="entry name" value="GntR_C"/>
</dbReference>
<dbReference type="CDD" id="cd07377">
    <property type="entry name" value="WHTH_GntR"/>
    <property type="match status" value="1"/>
</dbReference>
<dbReference type="SMART" id="SM00345">
    <property type="entry name" value="HTH_GNTR"/>
    <property type="match status" value="1"/>
</dbReference>
<evidence type="ECO:0000313" key="6">
    <source>
        <dbReference type="Proteomes" id="UP000030364"/>
    </source>
</evidence>
<dbReference type="InterPro" id="IPR008920">
    <property type="entry name" value="TF_FadR/GntR_C"/>
</dbReference>
<dbReference type="EMBL" id="JPSL02000038">
    <property type="protein sequence ID" value="KIX84619.1"/>
    <property type="molecule type" value="Genomic_DNA"/>
</dbReference>
<sequence length="219" mass="24968">MQPVAFRRPNQVREAVYRHLKDLLLSGRFAPGERLSEPLLAQTLGVSRTPVREALMRLSEEGLVELVPGKGARVRTFTPEEVEEVYRVRALLEGEAAREAALKATPEALEALEARLRAIDEAAPEDHLEQMRRDLEFHKALVRLSGNRTLFRLYEDLLSTLALIRAAEPTRSQDPETRRQHRAILEALRLRDPEGARRAVEAHLDYFRELLGRRLGGKE</sequence>
<dbReference type="PRINTS" id="PR00035">
    <property type="entry name" value="HTHGNTR"/>
</dbReference>
<dbReference type="STRING" id="276.THFILI_05145"/>
<dbReference type="Pfam" id="PF00392">
    <property type="entry name" value="GntR"/>
    <property type="match status" value="1"/>
</dbReference>
<evidence type="ECO:0000313" key="5">
    <source>
        <dbReference type="EMBL" id="KIX84619.1"/>
    </source>
</evidence>